<dbReference type="InterPro" id="IPR005149">
    <property type="entry name" value="Tscrpt_reg_PadR_N"/>
</dbReference>
<dbReference type="PANTHER" id="PTHR43252">
    <property type="entry name" value="TRANSCRIPTIONAL REGULATOR YQJI"/>
    <property type="match status" value="1"/>
</dbReference>
<accession>T0Z9M5</accession>
<dbReference type="PANTHER" id="PTHR43252:SF2">
    <property type="entry name" value="TRANSCRIPTION REGULATOR, PADR-LIKE FAMILY"/>
    <property type="match status" value="1"/>
</dbReference>
<feature type="non-terminal residue" evidence="3">
    <location>
        <position position="252"/>
    </location>
</feature>
<feature type="domain" description="Transcription regulator PadR N-terminal" evidence="1">
    <location>
        <begin position="14"/>
        <end position="83"/>
    </location>
</feature>
<reference evidence="3" key="1">
    <citation type="submission" date="2013-08" db="EMBL/GenBank/DDBJ databases">
        <authorList>
            <person name="Mendez C."/>
            <person name="Richter M."/>
            <person name="Ferrer M."/>
            <person name="Sanchez J."/>
        </authorList>
    </citation>
    <scope>NUCLEOTIDE SEQUENCE</scope>
</reference>
<evidence type="ECO:0000259" key="2">
    <source>
        <dbReference type="Pfam" id="PF10400"/>
    </source>
</evidence>
<proteinExistence type="predicted"/>
<feature type="non-terminal residue" evidence="3">
    <location>
        <position position="1"/>
    </location>
</feature>
<sequence>GGWADGLTDAELVLLGLVAERPRHGYELEAVIAERGVREWTALGFSSIYYVLNKLESRGLVSSERPGGQEKGRRTYTLTSVGFAACVEGTRATLERVPPMRAPVLVGMANSPMLPPGQIAESLRRRRDGVAGRIESMRAARARQEPLEPLVGAIFDHGIAMLQAELSWIENTLSTLRESTMQTYDIKKEREDLYAPHPGHFEIVEVPPLEFLMVDGHGDPNTSTAYREAIEALYAAAYAVRAVTKIRLGRVH</sequence>
<dbReference type="InterPro" id="IPR011256">
    <property type="entry name" value="Reg_factor_effector_dom_sf"/>
</dbReference>
<comment type="caution">
    <text evidence="3">The sequence shown here is derived from an EMBL/GenBank/DDBJ whole genome shotgun (WGS) entry which is preliminary data.</text>
</comment>
<evidence type="ECO:0000313" key="3">
    <source>
        <dbReference type="EMBL" id="EQD40792.1"/>
    </source>
</evidence>
<protein>
    <submittedName>
        <fullName evidence="3">PadR family transcriptional regulator</fullName>
    </submittedName>
</protein>
<organism evidence="3">
    <name type="scientific">mine drainage metagenome</name>
    <dbReference type="NCBI Taxonomy" id="410659"/>
    <lineage>
        <taxon>unclassified sequences</taxon>
        <taxon>metagenomes</taxon>
        <taxon>ecological metagenomes</taxon>
    </lineage>
</organism>
<dbReference type="InterPro" id="IPR036390">
    <property type="entry name" value="WH_DNA-bd_sf"/>
</dbReference>
<dbReference type="SUPFAM" id="SSF46785">
    <property type="entry name" value="Winged helix' DNA-binding domain"/>
    <property type="match status" value="1"/>
</dbReference>
<dbReference type="InterPro" id="IPR036388">
    <property type="entry name" value="WH-like_DNA-bd_sf"/>
</dbReference>
<dbReference type="Pfam" id="PF10400">
    <property type="entry name" value="Vir_act_alpha_C"/>
    <property type="match status" value="1"/>
</dbReference>
<name>T0Z9M5_9ZZZZ</name>
<evidence type="ECO:0000259" key="1">
    <source>
        <dbReference type="Pfam" id="PF03551"/>
    </source>
</evidence>
<dbReference type="Gene3D" id="3.20.80.10">
    <property type="entry name" value="Regulatory factor, effector binding domain"/>
    <property type="match status" value="1"/>
</dbReference>
<reference evidence="3" key="2">
    <citation type="journal article" date="2014" name="ISME J.">
        <title>Microbial stratification in low pH oxic and suboxic macroscopic growths along an acid mine drainage.</title>
        <authorList>
            <person name="Mendez-Garcia C."/>
            <person name="Mesa V."/>
            <person name="Sprenger R.R."/>
            <person name="Richter M."/>
            <person name="Diez M.S."/>
            <person name="Solano J."/>
            <person name="Bargiela R."/>
            <person name="Golyshina O.V."/>
            <person name="Manteca A."/>
            <person name="Ramos J.L."/>
            <person name="Gallego J.R."/>
            <person name="Llorente I."/>
            <person name="Martins Dos Santos V.A."/>
            <person name="Jensen O.N."/>
            <person name="Pelaez A.I."/>
            <person name="Sanchez J."/>
            <person name="Ferrer M."/>
        </authorList>
    </citation>
    <scope>NUCLEOTIDE SEQUENCE</scope>
</reference>
<dbReference type="AlphaFoldDB" id="T0Z9M5"/>
<gene>
    <name evidence="3" type="ORF">B2A_10911</name>
</gene>
<dbReference type="Pfam" id="PF03551">
    <property type="entry name" value="PadR"/>
    <property type="match status" value="1"/>
</dbReference>
<dbReference type="InterPro" id="IPR018309">
    <property type="entry name" value="Tscrpt_reg_PadR_C"/>
</dbReference>
<dbReference type="EMBL" id="AUZZ01007857">
    <property type="protein sequence ID" value="EQD40792.1"/>
    <property type="molecule type" value="Genomic_DNA"/>
</dbReference>
<feature type="domain" description="Transcription regulator PadR C-terminal" evidence="2">
    <location>
        <begin position="101"/>
        <end position="176"/>
    </location>
</feature>
<dbReference type="Gene3D" id="1.10.10.10">
    <property type="entry name" value="Winged helix-like DNA-binding domain superfamily/Winged helix DNA-binding domain"/>
    <property type="match status" value="1"/>
</dbReference>